<evidence type="ECO:0000313" key="4">
    <source>
        <dbReference type="Proteomes" id="UP000041254"/>
    </source>
</evidence>
<feature type="compositionally biased region" description="Basic and acidic residues" evidence="2">
    <location>
        <begin position="105"/>
        <end position="120"/>
    </location>
</feature>
<evidence type="ECO:0000256" key="1">
    <source>
        <dbReference type="ARBA" id="ARBA00010568"/>
    </source>
</evidence>
<dbReference type="EMBL" id="CDMY01000022">
    <property type="protein sequence ID" value="CEL91792.1"/>
    <property type="molecule type" value="Genomic_DNA"/>
</dbReference>
<sequence>MDSQESQLAKYRKRHNKEYLKRKADAAGDIDGEKEAKAAKTTTGATSSGVSASASAAAAAAPAGPSQPTATDLDAFMTDEERRRKRQEEADHALAMQLSGEINIETDRRDERESQIERDEKLARDLFAKWQRADTSRETEKQDSNQQQHAGPSRRAVHIDRDEEWEWVRLVKATDVNRYDTEEVMTRGRQILDKEGDKAVIKEQLTQLAVEMGCLTGKWLIKFAPDQIAEAFDRVCEAMRQGMLGSAAKRSLEPKDNLHVICVYTRDFRDKGDVHRVLNALRAKGLAPLVGKEQPSNYISPSKSVTYKTDLYTIVGIYMGNPWQLPPTIYQSNSGEFRKYT</sequence>
<dbReference type="InParanoid" id="A0A0G4E983"/>
<feature type="compositionally biased region" description="Basic and acidic residues" evidence="2">
    <location>
        <begin position="132"/>
        <end position="143"/>
    </location>
</feature>
<evidence type="ECO:0000313" key="3">
    <source>
        <dbReference type="EMBL" id="CEL91792.1"/>
    </source>
</evidence>
<gene>
    <name evidence="3" type="ORF">Vbra_19995</name>
</gene>
<dbReference type="InterPro" id="IPR015034">
    <property type="entry name" value="Bles03"/>
</dbReference>
<feature type="compositionally biased region" description="Basic and acidic residues" evidence="2">
    <location>
        <begin position="17"/>
        <end position="38"/>
    </location>
</feature>
<dbReference type="AlphaFoldDB" id="A0A0G4E983"/>
<feature type="compositionally biased region" description="Basic and acidic residues" evidence="2">
    <location>
        <begin position="79"/>
        <end position="92"/>
    </location>
</feature>
<dbReference type="OrthoDB" id="10067381at2759"/>
<dbReference type="Gene3D" id="3.30.760.10">
    <property type="entry name" value="RNA Cap, Translation Initiation Factor Eif4e"/>
    <property type="match status" value="1"/>
</dbReference>
<feature type="region of interest" description="Disordered" evidence="2">
    <location>
        <begin position="1"/>
        <end position="120"/>
    </location>
</feature>
<proteinExistence type="inferred from homology"/>
<feature type="compositionally biased region" description="Low complexity" evidence="2">
    <location>
        <begin position="39"/>
        <end position="71"/>
    </location>
</feature>
<protein>
    <submittedName>
        <fullName evidence="3">Uncharacterized protein</fullName>
    </submittedName>
</protein>
<reference evidence="3 4" key="1">
    <citation type="submission" date="2014-11" db="EMBL/GenBank/DDBJ databases">
        <authorList>
            <person name="Zhu J."/>
            <person name="Qi W."/>
            <person name="Song R."/>
        </authorList>
    </citation>
    <scope>NUCLEOTIDE SEQUENCE [LARGE SCALE GENOMIC DNA]</scope>
</reference>
<organism evidence="3 4">
    <name type="scientific">Vitrella brassicaformis (strain CCMP3155)</name>
    <dbReference type="NCBI Taxonomy" id="1169540"/>
    <lineage>
        <taxon>Eukaryota</taxon>
        <taxon>Sar</taxon>
        <taxon>Alveolata</taxon>
        <taxon>Colpodellida</taxon>
        <taxon>Vitrellaceae</taxon>
        <taxon>Vitrella</taxon>
    </lineage>
</organism>
<evidence type="ECO:0000256" key="2">
    <source>
        <dbReference type="SAM" id="MobiDB-lite"/>
    </source>
</evidence>
<dbReference type="InterPro" id="IPR023398">
    <property type="entry name" value="TIF_eIF4e-like"/>
</dbReference>
<dbReference type="PhylomeDB" id="A0A0G4E983"/>
<dbReference type="PANTHER" id="PTHR31977">
    <property type="entry name" value="UPF0696 PROTEIN C11ORF68"/>
    <property type="match status" value="1"/>
</dbReference>
<feature type="region of interest" description="Disordered" evidence="2">
    <location>
        <begin position="132"/>
        <end position="157"/>
    </location>
</feature>
<comment type="similarity">
    <text evidence="1">Belongs to the UPF0696 family.</text>
</comment>
<name>A0A0G4E983_VITBC</name>
<dbReference type="Pfam" id="PF08939">
    <property type="entry name" value="Bles03"/>
    <property type="match status" value="1"/>
</dbReference>
<dbReference type="Proteomes" id="UP000041254">
    <property type="component" value="Unassembled WGS sequence"/>
</dbReference>
<dbReference type="VEuPathDB" id="CryptoDB:Vbra_19995"/>
<keyword evidence="4" id="KW-1185">Reference proteome</keyword>
<dbReference type="PANTHER" id="PTHR31977:SF1">
    <property type="entry name" value="UPF0696 PROTEIN C11ORF68"/>
    <property type="match status" value="1"/>
</dbReference>
<dbReference type="SUPFAM" id="SSF55418">
    <property type="entry name" value="eIF4e-like"/>
    <property type="match status" value="1"/>
</dbReference>
<accession>A0A0G4E983</accession>